<evidence type="ECO:0000313" key="3">
    <source>
        <dbReference type="EnsemblMetazoa" id="PPA15513.1"/>
    </source>
</evidence>
<dbReference type="OrthoDB" id="6376138at2759"/>
<accession>A0A2A6CP02</accession>
<keyword evidence="4" id="KW-1185">Reference proteome</keyword>
<accession>A0A8R1YD17</accession>
<comment type="similarity">
    <text evidence="2">Belongs to the peptidase S1 family. CLIP subfamily.</text>
</comment>
<dbReference type="InterPro" id="IPR001314">
    <property type="entry name" value="Peptidase_S1A"/>
</dbReference>
<name>A0A2A6CP02_PRIPA</name>
<protein>
    <submittedName>
        <fullName evidence="3">Trypsin</fullName>
    </submittedName>
</protein>
<dbReference type="AlphaFoldDB" id="A0A2A6CP02"/>
<dbReference type="PROSITE" id="PS50240">
    <property type="entry name" value="TRYPSIN_DOM"/>
    <property type="match status" value="1"/>
</dbReference>
<evidence type="ECO:0000256" key="1">
    <source>
        <dbReference type="ARBA" id="ARBA00023157"/>
    </source>
</evidence>
<reference evidence="3" key="2">
    <citation type="submission" date="2022-06" db="UniProtKB">
        <authorList>
            <consortium name="EnsemblMetazoa"/>
        </authorList>
    </citation>
    <scope>IDENTIFICATION</scope>
    <source>
        <strain evidence="3">PS312</strain>
    </source>
</reference>
<dbReference type="Proteomes" id="UP000005239">
    <property type="component" value="Unassembled WGS sequence"/>
</dbReference>
<dbReference type="Pfam" id="PF00089">
    <property type="entry name" value="Trypsin"/>
    <property type="match status" value="1"/>
</dbReference>
<evidence type="ECO:0000256" key="2">
    <source>
        <dbReference type="ARBA" id="ARBA00024195"/>
    </source>
</evidence>
<dbReference type="EnsemblMetazoa" id="PPA15513.1">
    <property type="protein sequence ID" value="PPA15513.1"/>
    <property type="gene ID" value="WBGene00105067"/>
</dbReference>
<dbReference type="InterPro" id="IPR051487">
    <property type="entry name" value="Ser/Thr_Proteases_Immune/Dev"/>
</dbReference>
<dbReference type="InterPro" id="IPR001254">
    <property type="entry name" value="Trypsin_dom"/>
</dbReference>
<dbReference type="SUPFAM" id="SSF50494">
    <property type="entry name" value="Trypsin-like serine proteases"/>
    <property type="match status" value="1"/>
</dbReference>
<sequence>MHLLLLISLTTAAAAAEQACGQVKVNPVGAAAAVAQTGNAVTGGSETADGAWPWIVSICRMDWFGACQFHAAGTIISDKWIVTSLSGIDPALMTRYRIRAGSTSNTYGGQFVQLEHIVHPKTANTVEHKADIALIELHTPLQFNDFVQPICLPGNDEDVVASGAGPVQTYLRQAQMRIMTNGLGCPAYFDNTTQICGGGGNGGTACTFDVGGPLMQQRVTDGRWFLCGIAAMMSEFGMDGCTRPSIFNRVSSFCEYIQQTSSVSCQQ</sequence>
<dbReference type="InterPro" id="IPR043504">
    <property type="entry name" value="Peptidase_S1_PA_chymotrypsin"/>
</dbReference>
<dbReference type="GO" id="GO:0006508">
    <property type="term" value="P:proteolysis"/>
    <property type="evidence" value="ECO:0007669"/>
    <property type="project" value="InterPro"/>
</dbReference>
<dbReference type="InterPro" id="IPR009003">
    <property type="entry name" value="Peptidase_S1_PA"/>
</dbReference>
<proteinExistence type="inferred from homology"/>
<gene>
    <name evidence="3" type="primary">WBGene00105067</name>
</gene>
<dbReference type="CDD" id="cd00190">
    <property type="entry name" value="Tryp_SPc"/>
    <property type="match status" value="1"/>
</dbReference>
<dbReference type="PRINTS" id="PR00722">
    <property type="entry name" value="CHYMOTRYPSIN"/>
</dbReference>
<reference evidence="4" key="1">
    <citation type="journal article" date="2008" name="Nat. Genet.">
        <title>The Pristionchus pacificus genome provides a unique perspective on nematode lifestyle and parasitism.</title>
        <authorList>
            <person name="Dieterich C."/>
            <person name="Clifton S.W."/>
            <person name="Schuster L.N."/>
            <person name="Chinwalla A."/>
            <person name="Delehaunty K."/>
            <person name="Dinkelacker I."/>
            <person name="Fulton L."/>
            <person name="Fulton R."/>
            <person name="Godfrey J."/>
            <person name="Minx P."/>
            <person name="Mitreva M."/>
            <person name="Roeseler W."/>
            <person name="Tian H."/>
            <person name="Witte H."/>
            <person name="Yang S.P."/>
            <person name="Wilson R.K."/>
            <person name="Sommer R.J."/>
        </authorList>
    </citation>
    <scope>NUCLEOTIDE SEQUENCE [LARGE SCALE GENOMIC DNA]</scope>
    <source>
        <strain evidence="4">PS312</strain>
    </source>
</reference>
<dbReference type="Gene3D" id="2.40.10.10">
    <property type="entry name" value="Trypsin-like serine proteases"/>
    <property type="match status" value="2"/>
</dbReference>
<keyword evidence="1" id="KW-1015">Disulfide bond</keyword>
<dbReference type="SMART" id="SM00020">
    <property type="entry name" value="Tryp_SPc"/>
    <property type="match status" value="1"/>
</dbReference>
<evidence type="ECO:0000313" key="4">
    <source>
        <dbReference type="Proteomes" id="UP000005239"/>
    </source>
</evidence>
<organism evidence="3 4">
    <name type="scientific">Pristionchus pacificus</name>
    <name type="common">Parasitic nematode worm</name>
    <dbReference type="NCBI Taxonomy" id="54126"/>
    <lineage>
        <taxon>Eukaryota</taxon>
        <taxon>Metazoa</taxon>
        <taxon>Ecdysozoa</taxon>
        <taxon>Nematoda</taxon>
        <taxon>Chromadorea</taxon>
        <taxon>Rhabditida</taxon>
        <taxon>Rhabditina</taxon>
        <taxon>Diplogasteromorpha</taxon>
        <taxon>Diplogasteroidea</taxon>
        <taxon>Neodiplogasteridae</taxon>
        <taxon>Pristionchus</taxon>
    </lineage>
</organism>
<dbReference type="PANTHER" id="PTHR24256">
    <property type="entry name" value="TRYPTASE-RELATED"/>
    <property type="match status" value="1"/>
</dbReference>
<dbReference type="GO" id="GO:0004252">
    <property type="term" value="F:serine-type endopeptidase activity"/>
    <property type="evidence" value="ECO:0007669"/>
    <property type="project" value="InterPro"/>
</dbReference>